<dbReference type="SUPFAM" id="SSF51905">
    <property type="entry name" value="FAD/NAD(P)-binding domain"/>
    <property type="match status" value="1"/>
</dbReference>
<dbReference type="Pfam" id="PF07992">
    <property type="entry name" value="Pyr_redox_2"/>
    <property type="match status" value="1"/>
</dbReference>
<dbReference type="PROSITE" id="PS00076">
    <property type="entry name" value="PYRIDINE_REDOX_1"/>
    <property type="match status" value="1"/>
</dbReference>
<dbReference type="GO" id="GO:0050660">
    <property type="term" value="F:flavin adenine dinucleotide binding"/>
    <property type="evidence" value="ECO:0007669"/>
    <property type="project" value="InterPro"/>
</dbReference>
<dbReference type="Gene3D" id="3.50.50.60">
    <property type="entry name" value="FAD/NAD(P)-binding domain"/>
    <property type="match status" value="2"/>
</dbReference>
<organism evidence="13 14">
    <name type="scientific">Vasconcelosia minhoensis LEGE 07310</name>
    <dbReference type="NCBI Taxonomy" id="915328"/>
    <lineage>
        <taxon>Bacteria</taxon>
        <taxon>Bacillati</taxon>
        <taxon>Cyanobacteriota</taxon>
        <taxon>Cyanophyceae</taxon>
        <taxon>Nodosilineales</taxon>
        <taxon>Cymatolegaceae</taxon>
        <taxon>Vasconcelosia</taxon>
        <taxon>Vasconcelosia minhoensis</taxon>
    </lineage>
</organism>
<comment type="similarity">
    <text evidence="1 10">Belongs to the class-I pyridine nucleotide-disulfide oxidoreductase family.</text>
</comment>
<gene>
    <name evidence="13" type="ORF">IQ241_17180</name>
</gene>
<dbReference type="PANTHER" id="PTHR42737">
    <property type="entry name" value="GLUTATHIONE REDUCTASE"/>
    <property type="match status" value="1"/>
</dbReference>
<feature type="disulfide bond" description="Redox-active" evidence="9">
    <location>
        <begin position="47"/>
        <end position="52"/>
    </location>
</feature>
<sequence length="450" mass="48351">MGHLNADFDYDLLVLGAGSGGLAAAQRAVQMGAKVAIAERDAVGGTCVNRGCIPKKLMVYAANFVHQQQTAAAYGWVNPKGLLDWPNLRQLLQTRVEQLQKAQAEKLKKAGIDLLRADATFIDAHRVALGEQIVSAAKLIIAVGSQPILPDLPGIEQALTSRQMFSLEALPRRLMIVGGGYIGAEFGHICHALGSEVTLADSSEAILPGFDFDLRQRLQQHLQQQGIQILTETPLKGIQSERGGYRVQVSGREPLVADAVLCAVGRKPALDGLDLDAAGVETAAGAIAVGTHYQTSQPHICAVGDCIDRLPLTPVAKAEGRAAADWLFDQLPHPVDYDWVPSAVFTYPQAAAIGLTESAARQQRDDIRCSYARFQPLHYSPLESSFEALIKVVVDQTTERVVGVHIVAPRAAEMVQMLAPALRQGLTQAELSHPIGIHPTLGEELFNIST</sequence>
<evidence type="ECO:0000256" key="3">
    <source>
        <dbReference type="ARBA" id="ARBA00022827"/>
    </source>
</evidence>
<dbReference type="EMBL" id="JADEXG010000045">
    <property type="protein sequence ID" value="MBE9079008.1"/>
    <property type="molecule type" value="Genomic_DNA"/>
</dbReference>
<dbReference type="InterPro" id="IPR016156">
    <property type="entry name" value="FAD/NAD-linked_Rdtase_dimer_sf"/>
</dbReference>
<dbReference type="GO" id="GO:0006749">
    <property type="term" value="P:glutathione metabolic process"/>
    <property type="evidence" value="ECO:0007669"/>
    <property type="project" value="TreeGrafter"/>
</dbReference>
<evidence type="ECO:0000256" key="5">
    <source>
        <dbReference type="ARBA" id="ARBA00023157"/>
    </source>
</evidence>
<feature type="active site" description="Proton acceptor" evidence="7">
    <location>
        <position position="438"/>
    </location>
</feature>
<comment type="cofactor">
    <cofactor evidence="8">
        <name>FAD</name>
        <dbReference type="ChEBI" id="CHEBI:57692"/>
    </cofactor>
    <text evidence="8">Binds 1 FAD per subunit.</text>
</comment>
<accession>A0A8J7AX40</accession>
<dbReference type="InterPro" id="IPR001100">
    <property type="entry name" value="Pyr_nuc-diS_OxRdtase"/>
</dbReference>
<evidence type="ECO:0000313" key="13">
    <source>
        <dbReference type="EMBL" id="MBE9079008.1"/>
    </source>
</evidence>
<feature type="domain" description="FAD/NAD(P)-binding" evidence="12">
    <location>
        <begin position="10"/>
        <end position="320"/>
    </location>
</feature>
<evidence type="ECO:0000313" key="14">
    <source>
        <dbReference type="Proteomes" id="UP000636505"/>
    </source>
</evidence>
<feature type="binding site" evidence="8">
    <location>
        <begin position="178"/>
        <end position="185"/>
    </location>
    <ligand>
        <name>NAD(+)</name>
        <dbReference type="ChEBI" id="CHEBI:57540"/>
    </ligand>
</feature>
<dbReference type="GO" id="GO:0034599">
    <property type="term" value="P:cellular response to oxidative stress"/>
    <property type="evidence" value="ECO:0007669"/>
    <property type="project" value="TreeGrafter"/>
</dbReference>
<evidence type="ECO:0000259" key="11">
    <source>
        <dbReference type="Pfam" id="PF02852"/>
    </source>
</evidence>
<dbReference type="PIRSF" id="PIRSF000350">
    <property type="entry name" value="Mercury_reductase_MerA"/>
    <property type="match status" value="1"/>
</dbReference>
<evidence type="ECO:0000256" key="1">
    <source>
        <dbReference type="ARBA" id="ARBA00007532"/>
    </source>
</evidence>
<keyword evidence="3 8" id="KW-0274">FAD</keyword>
<keyword evidence="4 10" id="KW-0560">Oxidoreductase</keyword>
<evidence type="ECO:0000259" key="12">
    <source>
        <dbReference type="Pfam" id="PF07992"/>
    </source>
</evidence>
<dbReference type="PRINTS" id="PR00368">
    <property type="entry name" value="FADPNR"/>
</dbReference>
<keyword evidence="6 10" id="KW-0676">Redox-active center</keyword>
<dbReference type="SUPFAM" id="SSF55424">
    <property type="entry name" value="FAD/NAD-linked reductases, dimerisation (C-terminal) domain"/>
    <property type="match status" value="1"/>
</dbReference>
<proteinExistence type="inferred from homology"/>
<evidence type="ECO:0000256" key="10">
    <source>
        <dbReference type="RuleBase" id="RU003691"/>
    </source>
</evidence>
<dbReference type="GO" id="GO:0005829">
    <property type="term" value="C:cytosol"/>
    <property type="evidence" value="ECO:0007669"/>
    <property type="project" value="TreeGrafter"/>
</dbReference>
<feature type="binding site" evidence="8">
    <location>
        <position position="56"/>
    </location>
    <ligand>
        <name>FAD</name>
        <dbReference type="ChEBI" id="CHEBI:57692"/>
    </ligand>
</feature>
<dbReference type="PRINTS" id="PR00411">
    <property type="entry name" value="PNDRDTASEI"/>
</dbReference>
<evidence type="ECO:0000256" key="4">
    <source>
        <dbReference type="ARBA" id="ARBA00023002"/>
    </source>
</evidence>
<dbReference type="InterPro" id="IPR046952">
    <property type="entry name" value="GSHR/TRXR-like"/>
</dbReference>
<dbReference type="Gene3D" id="3.30.390.30">
    <property type="match status" value="1"/>
</dbReference>
<evidence type="ECO:0000256" key="8">
    <source>
        <dbReference type="PIRSR" id="PIRSR000350-3"/>
    </source>
</evidence>
<evidence type="ECO:0000256" key="2">
    <source>
        <dbReference type="ARBA" id="ARBA00022630"/>
    </source>
</evidence>
<feature type="binding site" evidence="8">
    <location>
        <position position="305"/>
    </location>
    <ligand>
        <name>NAD(+)</name>
        <dbReference type="ChEBI" id="CHEBI:57540"/>
    </ligand>
</feature>
<dbReference type="InterPro" id="IPR036188">
    <property type="entry name" value="FAD/NAD-bd_sf"/>
</dbReference>
<dbReference type="AlphaFoldDB" id="A0A8J7AX40"/>
<evidence type="ECO:0000256" key="9">
    <source>
        <dbReference type="PIRSR" id="PIRSR000350-4"/>
    </source>
</evidence>
<keyword evidence="5" id="KW-1015">Disulfide bond</keyword>
<comment type="caution">
    <text evidence="13">The sequence shown here is derived from an EMBL/GenBank/DDBJ whole genome shotgun (WGS) entry which is preliminary data.</text>
</comment>
<evidence type="ECO:0000256" key="7">
    <source>
        <dbReference type="PIRSR" id="PIRSR000350-2"/>
    </source>
</evidence>
<dbReference type="GO" id="GO:0045454">
    <property type="term" value="P:cell redox homeostasis"/>
    <property type="evidence" value="ECO:0007669"/>
    <property type="project" value="InterPro"/>
</dbReference>
<keyword evidence="14" id="KW-1185">Reference proteome</keyword>
<reference evidence="13" key="1">
    <citation type="submission" date="2020-10" db="EMBL/GenBank/DDBJ databases">
        <authorList>
            <person name="Castelo-Branco R."/>
            <person name="Eusebio N."/>
            <person name="Adriana R."/>
            <person name="Vieira A."/>
            <person name="Brugerolle De Fraissinette N."/>
            <person name="Rezende De Castro R."/>
            <person name="Schneider M.P."/>
            <person name="Vasconcelos V."/>
            <person name="Leao P.N."/>
        </authorList>
    </citation>
    <scope>NUCLEOTIDE SEQUENCE</scope>
    <source>
        <strain evidence="13">LEGE 07310</strain>
    </source>
</reference>
<dbReference type="InterPro" id="IPR004099">
    <property type="entry name" value="Pyr_nucl-diS_OxRdtase_dimer"/>
</dbReference>
<keyword evidence="8" id="KW-0520">NAD</keyword>
<dbReference type="Pfam" id="PF02852">
    <property type="entry name" value="Pyr_redox_dim"/>
    <property type="match status" value="1"/>
</dbReference>
<keyword evidence="2 10" id="KW-0285">Flavoprotein</keyword>
<feature type="binding site" evidence="8">
    <location>
        <position position="265"/>
    </location>
    <ligand>
        <name>NAD(+)</name>
        <dbReference type="ChEBI" id="CHEBI:57540"/>
    </ligand>
</feature>
<name>A0A8J7AX40_9CYAN</name>
<dbReference type="RefSeq" id="WP_193909497.1">
    <property type="nucleotide sequence ID" value="NZ_JADEXG010000045.1"/>
</dbReference>
<dbReference type="PANTHER" id="PTHR42737:SF2">
    <property type="entry name" value="GLUTATHIONE REDUCTASE"/>
    <property type="match status" value="1"/>
</dbReference>
<evidence type="ECO:0000256" key="6">
    <source>
        <dbReference type="ARBA" id="ARBA00023284"/>
    </source>
</evidence>
<feature type="domain" description="Pyridine nucleotide-disulphide oxidoreductase dimerisation" evidence="11">
    <location>
        <begin position="340"/>
        <end position="445"/>
    </location>
</feature>
<dbReference type="Proteomes" id="UP000636505">
    <property type="component" value="Unassembled WGS sequence"/>
</dbReference>
<protein>
    <submittedName>
        <fullName evidence="13">FAD-dependent oxidoreductase</fullName>
    </submittedName>
</protein>
<keyword evidence="8" id="KW-0547">Nucleotide-binding</keyword>
<dbReference type="InterPro" id="IPR012999">
    <property type="entry name" value="Pyr_OxRdtase_I_AS"/>
</dbReference>
<dbReference type="InterPro" id="IPR023753">
    <property type="entry name" value="FAD/NAD-binding_dom"/>
</dbReference>
<dbReference type="GO" id="GO:0004362">
    <property type="term" value="F:glutathione-disulfide reductase (NADPH) activity"/>
    <property type="evidence" value="ECO:0007669"/>
    <property type="project" value="TreeGrafter"/>
</dbReference>